<dbReference type="InterPro" id="IPR009499">
    <property type="entry name" value="AllG-like"/>
</dbReference>
<dbReference type="Gene3D" id="3.90.1710.10">
    <property type="entry name" value="Enterococcus faecalis V583 domain"/>
    <property type="match status" value="1"/>
</dbReference>
<accession>A0A6J6QJ14</accession>
<dbReference type="Gene3D" id="1.10.10.660">
    <property type="entry name" value="conserved protein of unknown function from Enterococcus faecalis V583"/>
    <property type="match status" value="1"/>
</dbReference>
<dbReference type="EMBL" id="CAEZXR010000148">
    <property type="protein sequence ID" value="CAB4709085.1"/>
    <property type="molecule type" value="Genomic_DNA"/>
</dbReference>
<reference evidence="1" key="1">
    <citation type="submission" date="2020-05" db="EMBL/GenBank/DDBJ databases">
        <authorList>
            <person name="Chiriac C."/>
            <person name="Salcher M."/>
            <person name="Ghai R."/>
            <person name="Kavagutti S V."/>
        </authorList>
    </citation>
    <scope>NUCLEOTIDE SEQUENCE</scope>
</reference>
<protein>
    <submittedName>
        <fullName evidence="1">Unannotated protein</fullName>
    </submittedName>
</protein>
<evidence type="ECO:0000313" key="1">
    <source>
        <dbReference type="EMBL" id="CAB4709085.1"/>
    </source>
</evidence>
<dbReference type="InterPro" id="IPR024033">
    <property type="entry name" value="OXTCase_su_AllG_h-dom"/>
</dbReference>
<gene>
    <name evidence="1" type="ORF">UFOPK2579_01344</name>
</gene>
<dbReference type="AlphaFoldDB" id="A0A6J6QJ14"/>
<organism evidence="1">
    <name type="scientific">freshwater metagenome</name>
    <dbReference type="NCBI Taxonomy" id="449393"/>
    <lineage>
        <taxon>unclassified sequences</taxon>
        <taxon>metagenomes</taxon>
        <taxon>ecological metagenomes</taxon>
    </lineage>
</organism>
<name>A0A6J6QJ14_9ZZZZ</name>
<dbReference type="Gene3D" id="3.90.1700.10">
    <property type="entry name" value="v583 domain like"/>
    <property type="match status" value="1"/>
</dbReference>
<proteinExistence type="predicted"/>
<dbReference type="Pfam" id="PF06545">
    <property type="entry name" value="AllG"/>
    <property type="match status" value="1"/>
</dbReference>
<sequence>MEVVNVGADLLADAVEAQATVVSRVDWRPPMAGTEADLATLALDPLRSEANTRALDAMLGVTAHLVDVLPASEALGLQRGEFLHAGPPLTWERASGPMRGALMAGAALEGLVDDPEDAVALFESGSAVSLEPCHHRGTVGPMAGVVTPGMWMFVLEDLATGRRTHCSLNEGLGKVLRYGAYGPEVLTRLRWMGDVLGPVLHTAVGAVRDSVGPIDVTAILTQMLQMGDEAHNRNRAGTLMLLRDLSPAMVTSGADPRDVAEALRFVGANDHFFLNLAMPACRLALDAARDTEGSTMVVAMARNGTDFGIQTAGTGDAWFTGPAQVAEGLYLGEYGPDDANPDIGDSAITETAGIGGFAMATAPAIVRLVGGTVPDALATTRRMHEITLGENPRWSVPILDFQGTPSGIDVSRVCRTGILPQINTGMAGRVAGTGQVGAGLVTPPAEIFPLALARLAELSRQRQAASTPR</sequence>